<comment type="caution">
    <text evidence="2">The sequence shown here is derived from an EMBL/GenBank/DDBJ whole genome shotgun (WGS) entry which is preliminary data.</text>
</comment>
<dbReference type="Proteomes" id="UP000824540">
    <property type="component" value="Unassembled WGS sequence"/>
</dbReference>
<dbReference type="Gene3D" id="1.10.3210.10">
    <property type="entry name" value="Hypothetical protein af1432"/>
    <property type="match status" value="2"/>
</dbReference>
<feature type="non-terminal residue" evidence="2">
    <location>
        <position position="1"/>
    </location>
</feature>
<dbReference type="Gene3D" id="3.30.70.2760">
    <property type="match status" value="1"/>
</dbReference>
<evidence type="ECO:0000313" key="2">
    <source>
        <dbReference type="EMBL" id="KAG9332860.1"/>
    </source>
</evidence>
<name>A0A8T2N083_9TELE</name>
<organism evidence="2 3">
    <name type="scientific">Albula glossodonta</name>
    <name type="common">roundjaw bonefish</name>
    <dbReference type="NCBI Taxonomy" id="121402"/>
    <lineage>
        <taxon>Eukaryota</taxon>
        <taxon>Metazoa</taxon>
        <taxon>Chordata</taxon>
        <taxon>Craniata</taxon>
        <taxon>Vertebrata</taxon>
        <taxon>Euteleostomi</taxon>
        <taxon>Actinopterygii</taxon>
        <taxon>Neopterygii</taxon>
        <taxon>Teleostei</taxon>
        <taxon>Albuliformes</taxon>
        <taxon>Albulidae</taxon>
        <taxon>Albula</taxon>
    </lineage>
</organism>
<protein>
    <recommendedName>
        <fullName evidence="4">HD domain-containing protein</fullName>
    </recommendedName>
</protein>
<sequence>VFNDPIHGHIALHPLLVRIIDTPQFQRLRSIKQLGGTYFVLKNRQPELNIDDRDILCVQIAGLCHDLGHGPFSHLFDGMVIPKILPNSKWKDYDLVLPPDLEFIKELINGPLDSQTPVDCYHLGIQNNFDYERSLKFARVCVVEGRKHICTRDKEIDNLYNMFHTRNGLHRRAYQHKVSNAIELMITEALVKANDYIEIQGSGGKMFKMSEAIEDMEAYSKLTDNVFDEILNSTDPNLAGAREILEDIHRRNLYKCVGLMYIENQLNKKTKDERQKVVDMTYGMKDKNPIDCMHFYSKDNPNKAFKIPKDRVSQLLPEKFSEQLIQVYCTKRDEQTLKKAKECFEEWRKLQQR</sequence>
<dbReference type="GO" id="GO:0005634">
    <property type="term" value="C:nucleus"/>
    <property type="evidence" value="ECO:0007669"/>
    <property type="project" value="TreeGrafter"/>
</dbReference>
<accession>A0A8T2N083</accession>
<dbReference type="PANTHER" id="PTHR11373">
    <property type="entry name" value="DEOXYNUCLEOSIDE TRIPHOSPHATE TRIPHOSPHOHYDROLASE"/>
    <property type="match status" value="1"/>
</dbReference>
<evidence type="ECO:0008006" key="4">
    <source>
        <dbReference type="Google" id="ProtNLM"/>
    </source>
</evidence>
<dbReference type="SUPFAM" id="SSF109604">
    <property type="entry name" value="HD-domain/PDEase-like"/>
    <property type="match status" value="1"/>
</dbReference>
<evidence type="ECO:0000313" key="3">
    <source>
        <dbReference type="Proteomes" id="UP000824540"/>
    </source>
</evidence>
<dbReference type="EMBL" id="JAFBMS010000236">
    <property type="protein sequence ID" value="KAG9332860.1"/>
    <property type="molecule type" value="Genomic_DNA"/>
</dbReference>
<feature type="non-terminal residue" evidence="2">
    <location>
        <position position="353"/>
    </location>
</feature>
<dbReference type="GO" id="GO:0008832">
    <property type="term" value="F:dGTPase activity"/>
    <property type="evidence" value="ECO:0007669"/>
    <property type="project" value="TreeGrafter"/>
</dbReference>
<comment type="similarity">
    <text evidence="1">Belongs to the SAMHD1 family.</text>
</comment>
<keyword evidence="3" id="KW-1185">Reference proteome</keyword>
<proteinExistence type="inferred from homology"/>
<dbReference type="InterPro" id="IPR050135">
    <property type="entry name" value="dGTPase-like"/>
</dbReference>
<dbReference type="GO" id="GO:0006203">
    <property type="term" value="P:dGTP catabolic process"/>
    <property type="evidence" value="ECO:0007669"/>
    <property type="project" value="TreeGrafter"/>
</dbReference>
<dbReference type="AlphaFoldDB" id="A0A8T2N083"/>
<reference evidence="2" key="1">
    <citation type="thesis" date="2021" institute="BYU ScholarsArchive" country="Provo, UT, USA">
        <title>Applications of and Algorithms for Genome Assembly and Genomic Analyses with an Emphasis on Marine Teleosts.</title>
        <authorList>
            <person name="Pickett B.D."/>
        </authorList>
    </citation>
    <scope>NUCLEOTIDE SEQUENCE</scope>
    <source>
        <strain evidence="2">HI-2016</strain>
    </source>
</reference>
<gene>
    <name evidence="2" type="ORF">JZ751_014487</name>
</gene>
<dbReference type="InterPro" id="IPR003607">
    <property type="entry name" value="HD/PDEase_dom"/>
</dbReference>
<dbReference type="PANTHER" id="PTHR11373:SF4">
    <property type="entry name" value="DEOXYNUCLEOSIDE TRIPHOSPHATE TRIPHOSPHOHYDROLASE SAMHD1"/>
    <property type="match status" value="1"/>
</dbReference>
<dbReference type="OrthoDB" id="9991235at2759"/>
<evidence type="ECO:0000256" key="1">
    <source>
        <dbReference type="ARBA" id="ARBA00005776"/>
    </source>
</evidence>
<dbReference type="CDD" id="cd00077">
    <property type="entry name" value="HDc"/>
    <property type="match status" value="1"/>
</dbReference>